<evidence type="ECO:0000313" key="2">
    <source>
        <dbReference type="Proteomes" id="UP001396334"/>
    </source>
</evidence>
<proteinExistence type="predicted"/>
<accession>A0ABR2S558</accession>
<gene>
    <name evidence="1" type="ORF">V6N11_010391</name>
</gene>
<reference evidence="1 2" key="1">
    <citation type="journal article" date="2024" name="G3 (Bethesda)">
        <title>Genome assembly of Hibiscus sabdariffa L. provides insights into metabolisms of medicinal natural products.</title>
        <authorList>
            <person name="Kim T."/>
        </authorList>
    </citation>
    <scope>NUCLEOTIDE SEQUENCE [LARGE SCALE GENOMIC DNA]</scope>
    <source>
        <strain evidence="1">TK-2024</strain>
        <tissue evidence="1">Old leaves</tissue>
    </source>
</reference>
<dbReference type="Proteomes" id="UP001396334">
    <property type="component" value="Unassembled WGS sequence"/>
</dbReference>
<protein>
    <submittedName>
        <fullName evidence="1">Uncharacterized protein</fullName>
    </submittedName>
</protein>
<name>A0ABR2S558_9ROSI</name>
<organism evidence="1 2">
    <name type="scientific">Hibiscus sabdariffa</name>
    <name type="common">roselle</name>
    <dbReference type="NCBI Taxonomy" id="183260"/>
    <lineage>
        <taxon>Eukaryota</taxon>
        <taxon>Viridiplantae</taxon>
        <taxon>Streptophyta</taxon>
        <taxon>Embryophyta</taxon>
        <taxon>Tracheophyta</taxon>
        <taxon>Spermatophyta</taxon>
        <taxon>Magnoliopsida</taxon>
        <taxon>eudicotyledons</taxon>
        <taxon>Gunneridae</taxon>
        <taxon>Pentapetalae</taxon>
        <taxon>rosids</taxon>
        <taxon>malvids</taxon>
        <taxon>Malvales</taxon>
        <taxon>Malvaceae</taxon>
        <taxon>Malvoideae</taxon>
        <taxon>Hibiscus</taxon>
    </lineage>
</organism>
<sequence length="105" mass="12056">MCQINRQIPREICPQAKEQALWDTWPEDPCLLTPYHKAIMEVQSSIKMAFQTPLNGHKTIRGMKAVPAKSKSQKRIVMTTWKQYLKMKAHQSIVSNCPTQTGTED</sequence>
<evidence type="ECO:0000313" key="1">
    <source>
        <dbReference type="EMBL" id="KAK9020367.1"/>
    </source>
</evidence>
<dbReference type="EMBL" id="JBBPBN010000016">
    <property type="protein sequence ID" value="KAK9020367.1"/>
    <property type="molecule type" value="Genomic_DNA"/>
</dbReference>
<keyword evidence="2" id="KW-1185">Reference proteome</keyword>
<comment type="caution">
    <text evidence="1">The sequence shown here is derived from an EMBL/GenBank/DDBJ whole genome shotgun (WGS) entry which is preliminary data.</text>
</comment>